<accession>A0AAW1Q2S4</accession>
<reference evidence="1 2" key="1">
    <citation type="journal article" date="2024" name="Nat. Commun.">
        <title>Phylogenomics reveals the evolutionary origins of lichenization in chlorophyte algae.</title>
        <authorList>
            <person name="Puginier C."/>
            <person name="Libourel C."/>
            <person name="Otte J."/>
            <person name="Skaloud P."/>
            <person name="Haon M."/>
            <person name="Grisel S."/>
            <person name="Petersen M."/>
            <person name="Berrin J.G."/>
            <person name="Delaux P.M."/>
            <person name="Dal Grande F."/>
            <person name="Keller J."/>
        </authorList>
    </citation>
    <scope>NUCLEOTIDE SEQUENCE [LARGE SCALE GENOMIC DNA]</scope>
    <source>
        <strain evidence="1 2">SAG 2043</strain>
    </source>
</reference>
<protein>
    <submittedName>
        <fullName evidence="1">Uncharacterized protein</fullName>
    </submittedName>
</protein>
<evidence type="ECO:0000313" key="2">
    <source>
        <dbReference type="Proteomes" id="UP001489004"/>
    </source>
</evidence>
<gene>
    <name evidence="1" type="ORF">WJX72_002825</name>
</gene>
<organism evidence="1 2">
    <name type="scientific">[Myrmecia] bisecta</name>
    <dbReference type="NCBI Taxonomy" id="41462"/>
    <lineage>
        <taxon>Eukaryota</taxon>
        <taxon>Viridiplantae</taxon>
        <taxon>Chlorophyta</taxon>
        <taxon>core chlorophytes</taxon>
        <taxon>Trebouxiophyceae</taxon>
        <taxon>Trebouxiales</taxon>
        <taxon>Trebouxiaceae</taxon>
        <taxon>Myrmecia</taxon>
    </lineage>
</organism>
<comment type="caution">
    <text evidence="1">The sequence shown here is derived from an EMBL/GenBank/DDBJ whole genome shotgun (WGS) entry which is preliminary data.</text>
</comment>
<keyword evidence="2" id="KW-1185">Reference proteome</keyword>
<name>A0AAW1Q2S4_9CHLO</name>
<dbReference type="Proteomes" id="UP001489004">
    <property type="component" value="Unassembled WGS sequence"/>
</dbReference>
<dbReference type="EMBL" id="JALJOR010000005">
    <property type="protein sequence ID" value="KAK9816618.1"/>
    <property type="molecule type" value="Genomic_DNA"/>
</dbReference>
<evidence type="ECO:0000313" key="1">
    <source>
        <dbReference type="EMBL" id="KAK9816618.1"/>
    </source>
</evidence>
<sequence length="74" mass="8111">MWHSWPWPCEWVLQERIAAELCPDIRGYGTSKHPAGLAQRTNSGYAPKPVASAAGAKCRHSRILAELQSACPPV</sequence>
<dbReference type="AlphaFoldDB" id="A0AAW1Q2S4"/>
<proteinExistence type="predicted"/>